<evidence type="ECO:0008006" key="3">
    <source>
        <dbReference type="Google" id="ProtNLM"/>
    </source>
</evidence>
<proteinExistence type="predicted"/>
<protein>
    <recommendedName>
        <fullName evidence="3">EngC GTPase domain-containing protein</fullName>
    </recommendedName>
</protein>
<dbReference type="GO" id="GO:0003924">
    <property type="term" value="F:GTPase activity"/>
    <property type="evidence" value="ECO:0007669"/>
    <property type="project" value="InterPro"/>
</dbReference>
<gene>
    <name evidence="2" type="ORF">S12H4_21526</name>
</gene>
<keyword evidence="1" id="KW-0690">Ribosome biogenesis</keyword>
<organism evidence="2">
    <name type="scientific">marine sediment metagenome</name>
    <dbReference type="NCBI Taxonomy" id="412755"/>
    <lineage>
        <taxon>unclassified sequences</taxon>
        <taxon>metagenomes</taxon>
        <taxon>ecological metagenomes</taxon>
    </lineage>
</organism>
<reference evidence="2" key="1">
    <citation type="journal article" date="2014" name="Front. Microbiol.">
        <title>High frequency of phylogenetically diverse reductive dehalogenase-homologous genes in deep subseafloor sedimentary metagenomes.</title>
        <authorList>
            <person name="Kawai M."/>
            <person name="Futagami T."/>
            <person name="Toyoda A."/>
            <person name="Takaki Y."/>
            <person name="Nishi S."/>
            <person name="Hori S."/>
            <person name="Arai W."/>
            <person name="Tsubouchi T."/>
            <person name="Morono Y."/>
            <person name="Uchiyama I."/>
            <person name="Ito T."/>
            <person name="Fujiyama A."/>
            <person name="Inagaki F."/>
            <person name="Takami H."/>
        </authorList>
    </citation>
    <scope>NUCLEOTIDE SEQUENCE</scope>
    <source>
        <strain evidence="2">Expedition CK06-06</strain>
    </source>
</reference>
<evidence type="ECO:0000256" key="1">
    <source>
        <dbReference type="ARBA" id="ARBA00022517"/>
    </source>
</evidence>
<dbReference type="PANTHER" id="PTHR32120">
    <property type="entry name" value="SMALL RIBOSOMAL SUBUNIT BIOGENESIS GTPASE RSGA"/>
    <property type="match status" value="1"/>
</dbReference>
<evidence type="ECO:0000313" key="2">
    <source>
        <dbReference type="EMBL" id="GAI83911.1"/>
    </source>
</evidence>
<dbReference type="InterPro" id="IPR027417">
    <property type="entry name" value="P-loop_NTPase"/>
</dbReference>
<dbReference type="GO" id="GO:0042254">
    <property type="term" value="P:ribosome biogenesis"/>
    <property type="evidence" value="ECO:0007669"/>
    <property type="project" value="UniProtKB-KW"/>
</dbReference>
<dbReference type="AlphaFoldDB" id="X1SXP3"/>
<dbReference type="Gene3D" id="1.10.40.50">
    <property type="entry name" value="Probable gtpase engc, domain 3"/>
    <property type="match status" value="1"/>
</dbReference>
<dbReference type="InterPro" id="IPR004881">
    <property type="entry name" value="Ribosome_biogen_GTPase_RsgA"/>
</dbReference>
<dbReference type="EMBL" id="BARW01011079">
    <property type="protein sequence ID" value="GAI83911.1"/>
    <property type="molecule type" value="Genomic_DNA"/>
</dbReference>
<dbReference type="SUPFAM" id="SSF52540">
    <property type="entry name" value="P-loop containing nucleoside triphosphate hydrolases"/>
    <property type="match status" value="1"/>
</dbReference>
<dbReference type="GO" id="GO:0005525">
    <property type="term" value="F:GTP binding"/>
    <property type="evidence" value="ECO:0007669"/>
    <property type="project" value="InterPro"/>
</dbReference>
<accession>X1SXP3</accession>
<comment type="caution">
    <text evidence="2">The sequence shown here is derived from an EMBL/GenBank/DDBJ whole genome shotgun (WGS) entry which is preliminary data.</text>
</comment>
<name>X1SXP3_9ZZZZ</name>
<sequence>MIIDNPGMRELQMWIDGEDVGKNFKDIEKLASRCRFRDCSHQSEPGCTVQEALKEGTLESKRFQNYLKLKRELRYLATRKDQKARLVEKDKWKKLSQWSKQMKKDKSVTNPEQ</sequence>
<dbReference type="PANTHER" id="PTHR32120:SF10">
    <property type="entry name" value="SMALL RIBOSOMAL SUBUNIT BIOGENESIS GTPASE RSGA"/>
    <property type="match status" value="1"/>
</dbReference>